<dbReference type="AlphaFoldDB" id="W2S2X5"/>
<dbReference type="GeneID" id="19968807"/>
<evidence type="ECO:0000256" key="4">
    <source>
        <dbReference type="ARBA" id="ARBA00023163"/>
    </source>
</evidence>
<dbReference type="InterPro" id="IPR007219">
    <property type="entry name" value="XnlR_reg_dom"/>
</dbReference>
<dbReference type="Proteomes" id="UP000030752">
    <property type="component" value="Unassembled WGS sequence"/>
</dbReference>
<dbReference type="STRING" id="1220924.W2S2X5"/>
<evidence type="ECO:0000256" key="3">
    <source>
        <dbReference type="ARBA" id="ARBA00023015"/>
    </source>
</evidence>
<dbReference type="GO" id="GO:0008270">
    <property type="term" value="F:zinc ion binding"/>
    <property type="evidence" value="ECO:0007669"/>
    <property type="project" value="InterPro"/>
</dbReference>
<keyword evidence="3" id="KW-0805">Transcription regulation</keyword>
<dbReference type="Pfam" id="PF04082">
    <property type="entry name" value="Fungal_trans"/>
    <property type="match status" value="1"/>
</dbReference>
<keyword evidence="5" id="KW-0539">Nucleus</keyword>
<sequence>MGDALAFDDALMGDFLRDIIYPDHNSSHNAPSQMGFLPDVLDFGFDTLLDMPPPMFDQELPSTTYTDAELNPLPPSRSGAVTPNVRKVIDIGQQAFKDSFWLWTPASGDNRSAEQTFLTISEDQIVREENDIQIPASFTVSLASRDRLLSMILGTCDPATQRHVLARFPSGKLISSILNWFLARRFDETGWWLHVPSMHVNQEHETFLAGLLSAAAVESHHPDIRKLGFAVQEAARIGVANRFEEDNRSTRDLRILQAFALQLHAGFWSGMRRKMEIAESFAYPLITMLRRSGRFRLSRTNQGDTNAQDEWRNWIREESFKRLAYHVLILDATMSMSMLTQPLLSPAEFQLELPCSPKLWTAASADEWQSLGSTSHDILLPTIRDTMANLGVLVDHQCNVDVQLSLEIVIAGLWSRVWQFRQLRATSSLDGSHSNSLPANSLHQELQHNFQYLKMRSVEWEGSISAPVALKLQLCQMHLYVSLEDIQVFGGKEGATEARRTVPQLQAWAQSREAREALYHAGQALEAATQLETGTLRGFAAVAVYHASLVLWAYGILLDPSTRSREYGPPMILGLDNDDVVHLQRFLVLGQGSPCIRDYCDFASNAAPTIPVTDPARVMNSIAALLSNGSGSDERSALPIVTNLSKLMRSLGNAAIVMKRIHS</sequence>
<dbReference type="InParanoid" id="W2S2X5"/>
<proteinExistence type="predicted"/>
<keyword evidence="1" id="KW-0479">Metal-binding</keyword>
<dbReference type="OrthoDB" id="40579at2759"/>
<dbReference type="EMBL" id="KB822718">
    <property type="protein sequence ID" value="ETN42314.1"/>
    <property type="molecule type" value="Genomic_DNA"/>
</dbReference>
<dbReference type="PANTHER" id="PTHR47660">
    <property type="entry name" value="TRANSCRIPTION FACTOR WITH C2H2 AND ZN(2)-CYS(6) DNA BINDING DOMAIN (EUROFUNG)-RELATED-RELATED"/>
    <property type="match status" value="1"/>
</dbReference>
<dbReference type="RefSeq" id="XP_008714050.1">
    <property type="nucleotide sequence ID" value="XM_008715828.1"/>
</dbReference>
<reference evidence="7 8" key="1">
    <citation type="submission" date="2013-03" db="EMBL/GenBank/DDBJ databases">
        <title>The Genome Sequence of Phialophora europaea CBS 101466.</title>
        <authorList>
            <consortium name="The Broad Institute Genomics Platform"/>
            <person name="Cuomo C."/>
            <person name="de Hoog S."/>
            <person name="Gorbushina A."/>
            <person name="Walker B."/>
            <person name="Young S.K."/>
            <person name="Zeng Q."/>
            <person name="Gargeya S."/>
            <person name="Fitzgerald M."/>
            <person name="Haas B."/>
            <person name="Abouelleil A."/>
            <person name="Allen A.W."/>
            <person name="Alvarado L."/>
            <person name="Arachchi H.M."/>
            <person name="Berlin A.M."/>
            <person name="Chapman S.B."/>
            <person name="Gainer-Dewar J."/>
            <person name="Goldberg J."/>
            <person name="Griggs A."/>
            <person name="Gujja S."/>
            <person name="Hansen M."/>
            <person name="Howarth C."/>
            <person name="Imamovic A."/>
            <person name="Ireland A."/>
            <person name="Larimer J."/>
            <person name="McCowan C."/>
            <person name="Murphy C."/>
            <person name="Pearson M."/>
            <person name="Poon T.W."/>
            <person name="Priest M."/>
            <person name="Roberts A."/>
            <person name="Saif S."/>
            <person name="Shea T."/>
            <person name="Sisk P."/>
            <person name="Sykes S."/>
            <person name="Wortman J."/>
            <person name="Nusbaum C."/>
            <person name="Birren B."/>
        </authorList>
    </citation>
    <scope>NUCLEOTIDE SEQUENCE [LARGE SCALE GENOMIC DNA]</scope>
    <source>
        <strain evidence="7 8">CBS 101466</strain>
    </source>
</reference>
<accession>W2S2X5</accession>
<keyword evidence="4" id="KW-0804">Transcription</keyword>
<evidence type="ECO:0000313" key="7">
    <source>
        <dbReference type="EMBL" id="ETN42314.1"/>
    </source>
</evidence>
<protein>
    <recommendedName>
        <fullName evidence="6">Xylanolytic transcriptional activator regulatory domain-containing protein</fullName>
    </recommendedName>
</protein>
<organism evidence="7 8">
    <name type="scientific">Cyphellophora europaea (strain CBS 101466)</name>
    <name type="common">Phialophora europaea</name>
    <dbReference type="NCBI Taxonomy" id="1220924"/>
    <lineage>
        <taxon>Eukaryota</taxon>
        <taxon>Fungi</taxon>
        <taxon>Dikarya</taxon>
        <taxon>Ascomycota</taxon>
        <taxon>Pezizomycotina</taxon>
        <taxon>Eurotiomycetes</taxon>
        <taxon>Chaetothyriomycetidae</taxon>
        <taxon>Chaetothyriales</taxon>
        <taxon>Cyphellophoraceae</taxon>
        <taxon>Cyphellophora</taxon>
    </lineage>
</organism>
<feature type="domain" description="Xylanolytic transcriptional activator regulatory" evidence="6">
    <location>
        <begin position="243"/>
        <end position="373"/>
    </location>
</feature>
<evidence type="ECO:0000256" key="1">
    <source>
        <dbReference type="ARBA" id="ARBA00022723"/>
    </source>
</evidence>
<evidence type="ECO:0000256" key="5">
    <source>
        <dbReference type="ARBA" id="ARBA00023242"/>
    </source>
</evidence>
<dbReference type="VEuPathDB" id="FungiDB:HMPREF1541_01468"/>
<name>W2S2X5_CYPE1</name>
<evidence type="ECO:0000313" key="8">
    <source>
        <dbReference type="Proteomes" id="UP000030752"/>
    </source>
</evidence>
<dbReference type="PANTHER" id="PTHR47660:SF2">
    <property type="entry name" value="TRANSCRIPTION FACTOR WITH C2H2 AND ZN(2)-CYS(6) DNA BINDING DOMAIN (EUROFUNG)"/>
    <property type="match status" value="1"/>
</dbReference>
<gene>
    <name evidence="7" type="ORF">HMPREF1541_01468</name>
</gene>
<dbReference type="HOGENOM" id="CLU_003487_2_1_1"/>
<dbReference type="GO" id="GO:0006351">
    <property type="term" value="P:DNA-templated transcription"/>
    <property type="evidence" value="ECO:0007669"/>
    <property type="project" value="InterPro"/>
</dbReference>
<keyword evidence="8" id="KW-1185">Reference proteome</keyword>
<evidence type="ECO:0000259" key="6">
    <source>
        <dbReference type="Pfam" id="PF04082"/>
    </source>
</evidence>
<evidence type="ECO:0000256" key="2">
    <source>
        <dbReference type="ARBA" id="ARBA00022833"/>
    </source>
</evidence>
<dbReference type="GO" id="GO:0003677">
    <property type="term" value="F:DNA binding"/>
    <property type="evidence" value="ECO:0007669"/>
    <property type="project" value="InterPro"/>
</dbReference>
<dbReference type="eggNOG" id="KOG1721">
    <property type="taxonomic scope" value="Eukaryota"/>
</dbReference>
<keyword evidence="2" id="KW-0862">Zinc</keyword>